<evidence type="ECO:0000256" key="1">
    <source>
        <dbReference type="SAM" id="SignalP"/>
    </source>
</evidence>
<comment type="caution">
    <text evidence="2">The sequence shown here is derived from an EMBL/GenBank/DDBJ whole genome shotgun (WGS) entry which is preliminary data.</text>
</comment>
<evidence type="ECO:0000313" key="2">
    <source>
        <dbReference type="EMBL" id="GEM75175.1"/>
    </source>
</evidence>
<dbReference type="RefSeq" id="WP_050567432.1">
    <property type="nucleotide sequence ID" value="NZ_BAOJ01000144.1"/>
</dbReference>
<dbReference type="EMBL" id="BJXJ01000010">
    <property type="protein sequence ID" value="GEM75175.1"/>
    <property type="molecule type" value="Genomic_DNA"/>
</dbReference>
<feature type="chain" id="PRO_5021818097" description="S-protein homolog" evidence="1">
    <location>
        <begin position="23"/>
        <end position="128"/>
    </location>
</feature>
<dbReference type="AlphaFoldDB" id="A0A511QCZ6"/>
<accession>A0A511QCZ6</accession>
<evidence type="ECO:0008006" key="4">
    <source>
        <dbReference type="Google" id="ProtNLM"/>
    </source>
</evidence>
<feature type="signal peptide" evidence="1">
    <location>
        <begin position="1"/>
        <end position="22"/>
    </location>
</feature>
<reference evidence="2 3" key="1">
    <citation type="submission" date="2019-07" db="EMBL/GenBank/DDBJ databases">
        <title>Whole genome shotgun sequence of Vibrio sagamiensis NBRC 104589.</title>
        <authorList>
            <person name="Hosoyama A."/>
            <person name="Uohara A."/>
            <person name="Ohji S."/>
            <person name="Ichikawa N."/>
        </authorList>
    </citation>
    <scope>NUCLEOTIDE SEQUENCE [LARGE SCALE GENOMIC DNA]</scope>
    <source>
        <strain evidence="2 3">NBRC 104589</strain>
    </source>
</reference>
<name>A0A511QCZ6_9VIBR</name>
<gene>
    <name evidence="2" type="ORF">VSA01S_12870</name>
</gene>
<evidence type="ECO:0000313" key="3">
    <source>
        <dbReference type="Proteomes" id="UP000321922"/>
    </source>
</evidence>
<keyword evidence="3" id="KW-1185">Reference proteome</keyword>
<dbReference type="OrthoDB" id="5875472at2"/>
<keyword evidence="1" id="KW-0732">Signal</keyword>
<proteinExistence type="predicted"/>
<dbReference type="Proteomes" id="UP000321922">
    <property type="component" value="Unassembled WGS sequence"/>
</dbReference>
<sequence length="128" mass="14678">MNLILSRCIMTCCLLLSFICHGESTDVYCATIDGSSWDWLYDESGDYAKIEGEWGFHLLQNQEGFGYLTVNIDDYMRVQEKCELKGMVAHPGNNRFSSWFVFQVKTSSGQLVFTQGSYSIFVPKDYHL</sequence>
<organism evidence="2 3">
    <name type="scientific">Vibrio sagamiensis NBRC 104589</name>
    <dbReference type="NCBI Taxonomy" id="1219064"/>
    <lineage>
        <taxon>Bacteria</taxon>
        <taxon>Pseudomonadati</taxon>
        <taxon>Pseudomonadota</taxon>
        <taxon>Gammaproteobacteria</taxon>
        <taxon>Vibrionales</taxon>
        <taxon>Vibrionaceae</taxon>
        <taxon>Vibrio</taxon>
    </lineage>
</organism>
<protein>
    <recommendedName>
        <fullName evidence="4">S-protein homolog</fullName>
    </recommendedName>
</protein>